<dbReference type="AlphaFoldDB" id="A0A077S7D5"/>
<dbReference type="PANTHER" id="PTHR42898">
    <property type="entry name" value="TROPINONE REDUCTASE"/>
    <property type="match status" value="1"/>
</dbReference>
<dbReference type="InterPro" id="IPR002347">
    <property type="entry name" value="SDR_fam"/>
</dbReference>
<evidence type="ECO:0000256" key="2">
    <source>
        <dbReference type="ARBA" id="ARBA00023002"/>
    </source>
</evidence>
<dbReference type="Pfam" id="PF00106">
    <property type="entry name" value="adh_short"/>
    <property type="match status" value="1"/>
</dbReference>
<name>A0A077S7D5_WHEAT</name>
<evidence type="ECO:0000256" key="1">
    <source>
        <dbReference type="ARBA" id="ARBA00022857"/>
    </source>
</evidence>
<proteinExistence type="predicted"/>
<dbReference type="InterPro" id="IPR045000">
    <property type="entry name" value="TR"/>
</dbReference>
<dbReference type="InterPro" id="IPR036291">
    <property type="entry name" value="NAD(P)-bd_dom_sf"/>
</dbReference>
<keyword evidence="1" id="KW-0521">NADP</keyword>
<dbReference type="PANTHER" id="PTHR42898:SF5">
    <property type="entry name" value="OS01G0930900 PROTEIN"/>
    <property type="match status" value="1"/>
</dbReference>
<protein>
    <recommendedName>
        <fullName evidence="4">SDR family NAD(P)-dependent oxidoreductase</fullName>
    </recommendedName>
</protein>
<gene>
    <name evidence="3" type="ORF">TRAES_3BF010200130CFD_c1</name>
</gene>
<sequence length="196" mass="21604">MGAGERARRRCSTLGNCRGHRLWEGGGQQGRGDVKLRCEQHRIGMMKERLRDSKVRPALQQQAERSLAGKRALVTGRTKGIGRAIVEELTGFGVRVHTCSRSDADLHERLRGWQADADAGRLRGRVPGSASDVSVRGDRKRLVATARAEMGGKLDILVNNAGQSFYGAATDYVARILQKARVSSWILPRYDSILIL</sequence>
<dbReference type="HOGENOM" id="CLU_1392389_0_0_1"/>
<keyword evidence="2" id="KW-0560">Oxidoreductase</keyword>
<dbReference type="SUPFAM" id="SSF51735">
    <property type="entry name" value="NAD(P)-binding Rossmann-fold domains"/>
    <property type="match status" value="1"/>
</dbReference>
<reference evidence="3" key="1">
    <citation type="journal article" date="2014" name="Science">
        <title>Structural and functional partitioning of bread wheat chromosome 3B.</title>
        <authorList>
            <person name="Choulet F."/>
            <person name="Alberti A."/>
            <person name="Theil S."/>
            <person name="Glover N."/>
            <person name="Barbe V."/>
            <person name="Daron J."/>
            <person name="Pingault L."/>
            <person name="Sourdille P."/>
            <person name="Couloux A."/>
            <person name="Paux E."/>
            <person name="Leroy P."/>
            <person name="Mangenot S."/>
            <person name="Guilhot N."/>
            <person name="Le Gouis J."/>
            <person name="Balfourier F."/>
            <person name="Alaux M."/>
            <person name="Jamilloux V."/>
            <person name="Poulain J."/>
            <person name="Durand C."/>
            <person name="Bellec A."/>
            <person name="Gaspin C."/>
            <person name="Safar J."/>
            <person name="Dolezel J."/>
            <person name="Rogers J."/>
            <person name="Vandepoele K."/>
            <person name="Aury J.M."/>
            <person name="Mayer K."/>
            <person name="Berges H."/>
            <person name="Quesneville H."/>
            <person name="Wincker P."/>
            <person name="Feuillet C."/>
        </authorList>
    </citation>
    <scope>NUCLEOTIDE SEQUENCE</scope>
</reference>
<accession>A0A077S7D5</accession>
<dbReference type="EMBL" id="HG670306">
    <property type="protein sequence ID" value="CDM85972.1"/>
    <property type="molecule type" value="Genomic_DNA"/>
</dbReference>
<dbReference type="ExpressionAtlas" id="A0A077S7D5">
    <property type="expression patterns" value="baseline and differential"/>
</dbReference>
<dbReference type="GO" id="GO:0016491">
    <property type="term" value="F:oxidoreductase activity"/>
    <property type="evidence" value="ECO:0007669"/>
    <property type="project" value="UniProtKB-KW"/>
</dbReference>
<evidence type="ECO:0008006" key="4">
    <source>
        <dbReference type="Google" id="ProtNLM"/>
    </source>
</evidence>
<dbReference type="Gene3D" id="3.40.50.720">
    <property type="entry name" value="NAD(P)-binding Rossmann-like Domain"/>
    <property type="match status" value="1"/>
</dbReference>
<dbReference type="PRINTS" id="PR00081">
    <property type="entry name" value="GDHRDH"/>
</dbReference>
<evidence type="ECO:0000313" key="3">
    <source>
        <dbReference type="EMBL" id="CDM85972.1"/>
    </source>
</evidence>
<organism evidence="3">
    <name type="scientific">Triticum aestivum</name>
    <name type="common">Wheat</name>
    <dbReference type="NCBI Taxonomy" id="4565"/>
    <lineage>
        <taxon>Eukaryota</taxon>
        <taxon>Viridiplantae</taxon>
        <taxon>Streptophyta</taxon>
        <taxon>Embryophyta</taxon>
        <taxon>Tracheophyta</taxon>
        <taxon>Spermatophyta</taxon>
        <taxon>Magnoliopsida</taxon>
        <taxon>Liliopsida</taxon>
        <taxon>Poales</taxon>
        <taxon>Poaceae</taxon>
        <taxon>BOP clade</taxon>
        <taxon>Pooideae</taxon>
        <taxon>Triticodae</taxon>
        <taxon>Triticeae</taxon>
        <taxon>Triticinae</taxon>
        <taxon>Triticum</taxon>
    </lineage>
</organism>